<name>A0A0Q9YRD4_9GAMM</name>
<dbReference type="InterPro" id="IPR029063">
    <property type="entry name" value="SAM-dependent_MTases_sf"/>
</dbReference>
<gene>
    <name evidence="2" type="ORF">CC99x_00215</name>
</gene>
<accession>A0A0Q9YRD4</accession>
<keyword evidence="2" id="KW-0808">Transferase</keyword>
<evidence type="ECO:0000259" key="1">
    <source>
        <dbReference type="Pfam" id="PF13847"/>
    </source>
</evidence>
<dbReference type="InterPro" id="IPR025714">
    <property type="entry name" value="Methyltranfer_dom"/>
</dbReference>
<protein>
    <submittedName>
        <fullName evidence="2">Mg-protoporphyrin IX methyl transferase</fullName>
    </submittedName>
</protein>
<sequence>MLLKRIIVLFSVFGLLFFNFPAFSLDKKSMYAYSNPVSYGDSGVLAYCHSKHGPDGKILLDPYLEPFFENMRDLTVLDAGCGAGPWSLRAAQKGAFVHGVDIQPQMIERAKQLLVEHGLEQKAFFELGDILELHFPEHYFDKVMSINVICNLPLPRKGLSKQNALLTHFNELHRVLKKNGQVMVSGPASLGVVLTNGKKSREAIINDIKQSVIHVNVQNDRGIIHHINQIKNVQRATFVVRNEKLILIENEKDLMVGEKIWRKIPGLVVPNFYYPEEYCVKNLELAGFKILKIERPTLSNTKYDPAMASDLGEEYKNTHPFVIINAYKA</sequence>
<comment type="caution">
    <text evidence="2">The sequence shown here is derived from an EMBL/GenBank/DDBJ whole genome shotgun (WGS) entry which is preliminary data.</text>
</comment>
<feature type="domain" description="Methyltransferase" evidence="1">
    <location>
        <begin position="73"/>
        <end position="193"/>
    </location>
</feature>
<dbReference type="GO" id="GO:0016740">
    <property type="term" value="F:transferase activity"/>
    <property type="evidence" value="ECO:0007669"/>
    <property type="project" value="UniProtKB-KW"/>
</dbReference>
<dbReference type="CDD" id="cd02440">
    <property type="entry name" value="AdoMet_MTases"/>
    <property type="match status" value="1"/>
</dbReference>
<evidence type="ECO:0000313" key="2">
    <source>
        <dbReference type="EMBL" id="KRG19994.1"/>
    </source>
</evidence>
<proteinExistence type="predicted"/>
<dbReference type="Pfam" id="PF13847">
    <property type="entry name" value="Methyltransf_31"/>
    <property type="match status" value="1"/>
</dbReference>
<dbReference type="Gene3D" id="3.40.50.150">
    <property type="entry name" value="Vaccinia Virus protein VP39"/>
    <property type="match status" value="1"/>
</dbReference>
<dbReference type="EMBL" id="LKHV01000001">
    <property type="protein sequence ID" value="KRG19994.1"/>
    <property type="molecule type" value="Genomic_DNA"/>
</dbReference>
<dbReference type="PANTHER" id="PTHR43591">
    <property type="entry name" value="METHYLTRANSFERASE"/>
    <property type="match status" value="1"/>
</dbReference>
<dbReference type="SUPFAM" id="SSF53335">
    <property type="entry name" value="S-adenosyl-L-methionine-dependent methyltransferases"/>
    <property type="match status" value="1"/>
</dbReference>
<organism evidence="2">
    <name type="scientific">Candidatus Berkiella cookevillensis</name>
    <dbReference type="NCBI Taxonomy" id="437022"/>
    <lineage>
        <taxon>Bacteria</taxon>
        <taxon>Pseudomonadati</taxon>
        <taxon>Pseudomonadota</taxon>
        <taxon>Gammaproteobacteria</taxon>
        <taxon>Candidatus Berkiellales</taxon>
        <taxon>Candidatus Berkiellaceae</taxon>
        <taxon>Candidatus Berkiella</taxon>
    </lineage>
</organism>
<reference evidence="2" key="1">
    <citation type="submission" date="2015-09" db="EMBL/GenBank/DDBJ databases">
        <title>Draft Genome Sequences of Two Novel Amoeba-resistant Intranuclear Bacteria, Candidatus Berkiella cookevillensis and Candidatus Berkiella aquae.</title>
        <authorList>
            <person name="Mehari Y.T."/>
            <person name="Arivett B.A."/>
            <person name="Farone A.L."/>
            <person name="Gunderson J.H."/>
            <person name="Farone M.B."/>
        </authorList>
    </citation>
    <scope>NUCLEOTIDE SEQUENCE [LARGE SCALE GENOMIC DNA]</scope>
    <source>
        <strain evidence="2">CC99</strain>
    </source>
</reference>
<dbReference type="AlphaFoldDB" id="A0A0Q9YRD4"/>
<dbReference type="STRING" id="437022.CC99x_00215"/>